<evidence type="ECO:0000313" key="1">
    <source>
        <dbReference type="EMBL" id="TGY85879.1"/>
    </source>
</evidence>
<keyword evidence="2" id="KW-1185">Reference proteome</keyword>
<evidence type="ECO:0000313" key="2">
    <source>
        <dbReference type="Proteomes" id="UP000304953"/>
    </source>
</evidence>
<sequence>MSRYEFQSVFKEYIPDYISLRKASKSGPTVAIDRHYLEMFDNYLYTVQAGQDMVTEGLFHSWIQSLPFSRRTAACAVSSVRMFMKYLRGCGLDVFIPDIPKFTESYIPYLFSGDDIQQIFRLADSGAFAGRNRFLKAEFPMLLRLLLGCGLRIGETLSMKAGDIDFEKGVIIMKHTKRDRQRFVPMHPELTGILERYCIAMEIIGIPDAWVFPGMDNSRRLRECNVDVWFRKMADIAGLPVPTVKGQRGPCLHCFRHLFVANSFKNLTSAGLCADDVFPYLSTYLGHESLAETEKYMKFPSEMFQDELDRFGEYTSGLFPEVDYEE</sequence>
<accession>A0AC61RKW0</accession>
<reference evidence="1" key="1">
    <citation type="submission" date="2019-04" db="EMBL/GenBank/DDBJ databases">
        <title>Microbes associate with the intestines of laboratory mice.</title>
        <authorList>
            <person name="Navarre W."/>
            <person name="Wong E."/>
            <person name="Huang K."/>
            <person name="Tropini C."/>
            <person name="Ng K."/>
            <person name="Yu B."/>
        </authorList>
    </citation>
    <scope>NUCLEOTIDE SEQUENCE</scope>
    <source>
        <strain evidence="1">NM01_1-7b</strain>
    </source>
</reference>
<organism evidence="1 2">
    <name type="scientific">Petralouisia muris</name>
    <dbReference type="NCBI Taxonomy" id="3032872"/>
    <lineage>
        <taxon>Bacteria</taxon>
        <taxon>Bacillati</taxon>
        <taxon>Bacillota</taxon>
        <taxon>Clostridia</taxon>
        <taxon>Lachnospirales</taxon>
        <taxon>Lachnospiraceae</taxon>
        <taxon>Petralouisia</taxon>
    </lineage>
</organism>
<comment type="caution">
    <text evidence="1">The sequence shown here is derived from an EMBL/GenBank/DDBJ whole genome shotgun (WGS) entry which is preliminary data.</text>
</comment>
<protein>
    <submittedName>
        <fullName evidence="1">Uncharacterized protein</fullName>
    </submittedName>
</protein>
<name>A0AC61RKW0_9FIRM</name>
<proteinExistence type="predicted"/>
<dbReference type="EMBL" id="SRYA01000169">
    <property type="protein sequence ID" value="TGY85879.1"/>
    <property type="molecule type" value="Genomic_DNA"/>
</dbReference>
<dbReference type="Proteomes" id="UP000304953">
    <property type="component" value="Unassembled WGS sequence"/>
</dbReference>
<gene>
    <name evidence="1" type="ORF">E5329_28645</name>
</gene>